<dbReference type="RefSeq" id="WP_085111098.1">
    <property type="nucleotide sequence ID" value="NZ_LQPZ01000044.1"/>
</dbReference>
<evidence type="ECO:0000313" key="6">
    <source>
        <dbReference type="Proteomes" id="UP000193090"/>
    </source>
</evidence>
<dbReference type="AlphaFoldDB" id="A0A1X2EGN4"/>
<evidence type="ECO:0008006" key="7">
    <source>
        <dbReference type="Google" id="ProtNLM"/>
    </source>
</evidence>
<feature type="transmembrane region" description="Helical" evidence="4">
    <location>
        <begin position="61"/>
        <end position="84"/>
    </location>
</feature>
<dbReference type="GO" id="GO:0016020">
    <property type="term" value="C:membrane"/>
    <property type="evidence" value="ECO:0007669"/>
    <property type="project" value="UniProtKB-SubCell"/>
</dbReference>
<organism evidence="5 6">
    <name type="scientific">Mycolicibacillus trivialis</name>
    <dbReference type="NCBI Taxonomy" id="1798"/>
    <lineage>
        <taxon>Bacteria</taxon>
        <taxon>Bacillati</taxon>
        <taxon>Actinomycetota</taxon>
        <taxon>Actinomycetes</taxon>
        <taxon>Mycobacteriales</taxon>
        <taxon>Mycobacteriaceae</taxon>
        <taxon>Mycolicibacillus</taxon>
    </lineage>
</organism>
<evidence type="ECO:0000256" key="3">
    <source>
        <dbReference type="SAM" id="MobiDB-lite"/>
    </source>
</evidence>
<sequence length="216" mass="22309">MEGDAGSGQLNPTESDVSPSDDHPQDSSPDTAGDGDRDDAAATAAPGDPAARRGSRLGRGWLIGIAVAMLVAAAAIGAGGYLAVRAHQGSVAAQDDDAAALAAARDCLLALHAPDPAAMDANQRKILECATGDFVAQAPLMVSVLAEAYAQADVRVEMLDMRTAVERHNPDGSINVLAAFRVFVSSTNQQVAYRLRVTMAPDDGVYKVADIQQVAQ</sequence>
<dbReference type="Proteomes" id="UP000193090">
    <property type="component" value="Unassembled WGS sequence"/>
</dbReference>
<feature type="region of interest" description="Disordered" evidence="3">
    <location>
        <begin position="1"/>
        <end position="53"/>
    </location>
</feature>
<keyword evidence="4" id="KW-0812">Transmembrane</keyword>
<keyword evidence="4" id="KW-1133">Transmembrane helix</keyword>
<dbReference type="OrthoDB" id="4616808at2"/>
<keyword evidence="2 4" id="KW-0472">Membrane</keyword>
<evidence type="ECO:0000256" key="2">
    <source>
        <dbReference type="ARBA" id="ARBA00023136"/>
    </source>
</evidence>
<gene>
    <name evidence="5" type="ORF">AWC30_15445</name>
</gene>
<keyword evidence="6" id="KW-1185">Reference proteome</keyword>
<evidence type="ECO:0000256" key="1">
    <source>
        <dbReference type="ARBA" id="ARBA00004370"/>
    </source>
</evidence>
<dbReference type="EMBL" id="LQPZ01000044">
    <property type="protein sequence ID" value="ORX00068.1"/>
    <property type="molecule type" value="Genomic_DNA"/>
</dbReference>
<reference evidence="5 6" key="1">
    <citation type="submission" date="2016-01" db="EMBL/GenBank/DDBJ databases">
        <title>The new phylogeny of the genus Mycobacterium.</title>
        <authorList>
            <person name="Tarcisio F."/>
            <person name="Conor M."/>
            <person name="Antonella G."/>
            <person name="Elisabetta G."/>
            <person name="Giulia F.S."/>
            <person name="Sara T."/>
            <person name="Anna F."/>
            <person name="Clotilde B."/>
            <person name="Roberto B."/>
            <person name="Veronica D.S."/>
            <person name="Fabio R."/>
            <person name="Monica P."/>
            <person name="Olivier J."/>
            <person name="Enrico T."/>
            <person name="Nicola S."/>
        </authorList>
    </citation>
    <scope>NUCLEOTIDE SEQUENCE [LARGE SCALE GENOMIC DNA]</scope>
    <source>
        <strain evidence="5 6">DSM 44153</strain>
    </source>
</reference>
<comment type="caution">
    <text evidence="5">The sequence shown here is derived from an EMBL/GenBank/DDBJ whole genome shotgun (WGS) entry which is preliminary data.</text>
</comment>
<name>A0A1X2EGN4_9MYCO</name>
<dbReference type="PANTHER" id="PTHR37042">
    <property type="entry name" value="OUTER MEMBRANE PROTEIN RV1973"/>
    <property type="match status" value="1"/>
</dbReference>
<accession>A0A1X2EGN4</accession>
<evidence type="ECO:0000313" key="5">
    <source>
        <dbReference type="EMBL" id="ORX00068.1"/>
    </source>
</evidence>
<evidence type="ECO:0000256" key="4">
    <source>
        <dbReference type="SAM" id="Phobius"/>
    </source>
</evidence>
<comment type="subcellular location">
    <subcellularLocation>
        <location evidence="1">Membrane</location>
    </subcellularLocation>
</comment>
<protein>
    <recommendedName>
        <fullName evidence="7">Mce protein</fullName>
    </recommendedName>
</protein>
<dbReference type="STRING" id="1798.AWC30_15445"/>
<dbReference type="PANTHER" id="PTHR37042:SF4">
    <property type="entry name" value="OUTER MEMBRANE PROTEIN RV1973"/>
    <property type="match status" value="1"/>
</dbReference>
<proteinExistence type="predicted"/>